<name>A0A931HF57_9SPHN</name>
<dbReference type="Proteomes" id="UP000617634">
    <property type="component" value="Unassembled WGS sequence"/>
</dbReference>
<sequence>MFDRPLAKCPNLLGGLGLLAAGALATSAPQEAHASTWGCQVILCLATPGSPTTYAECVPPITKLWKTLALGGSFPSCSEGGVSAKTKKLSKTLYYVKSTQSDGTTSAYLINTKTSTVTTIGQ</sequence>
<accession>A0A931HF57</accession>
<evidence type="ECO:0000313" key="3">
    <source>
        <dbReference type="Proteomes" id="UP000617634"/>
    </source>
</evidence>
<gene>
    <name evidence="2" type="ORF">I5E68_18780</name>
</gene>
<evidence type="ECO:0000256" key="1">
    <source>
        <dbReference type="SAM" id="SignalP"/>
    </source>
</evidence>
<feature type="chain" id="PRO_5036690094" description="DUF2845 domain-containing protein" evidence="1">
    <location>
        <begin position="35"/>
        <end position="122"/>
    </location>
</feature>
<evidence type="ECO:0008006" key="4">
    <source>
        <dbReference type="Google" id="ProtNLM"/>
    </source>
</evidence>
<feature type="signal peptide" evidence="1">
    <location>
        <begin position="1"/>
        <end position="34"/>
    </location>
</feature>
<keyword evidence="1" id="KW-0732">Signal</keyword>
<keyword evidence="3" id="KW-1185">Reference proteome</keyword>
<dbReference type="RefSeq" id="WP_197167090.1">
    <property type="nucleotide sequence ID" value="NZ_JADZGI010000006.1"/>
</dbReference>
<dbReference type="EMBL" id="JADZGI010000006">
    <property type="protein sequence ID" value="MBH0114995.1"/>
    <property type="molecule type" value="Genomic_DNA"/>
</dbReference>
<organism evidence="2 3">
    <name type="scientific">Novosphingobium aureum</name>
    <dbReference type="NCBI Taxonomy" id="2792964"/>
    <lineage>
        <taxon>Bacteria</taxon>
        <taxon>Pseudomonadati</taxon>
        <taxon>Pseudomonadota</taxon>
        <taxon>Alphaproteobacteria</taxon>
        <taxon>Sphingomonadales</taxon>
        <taxon>Sphingomonadaceae</taxon>
        <taxon>Novosphingobium</taxon>
    </lineage>
</organism>
<protein>
    <recommendedName>
        <fullName evidence="4">DUF2845 domain-containing protein</fullName>
    </recommendedName>
</protein>
<comment type="caution">
    <text evidence="2">The sequence shown here is derived from an EMBL/GenBank/DDBJ whole genome shotgun (WGS) entry which is preliminary data.</text>
</comment>
<proteinExistence type="predicted"/>
<reference evidence="2" key="1">
    <citation type="submission" date="2020-11" db="EMBL/GenBank/DDBJ databases">
        <title>Novosphingobium aureum sp. nov., a marine bacterium isolated from sediment of a salt flat.</title>
        <authorList>
            <person name="Yoo Y."/>
            <person name="Kim J.-J."/>
        </authorList>
    </citation>
    <scope>NUCLEOTIDE SEQUENCE</scope>
    <source>
        <strain evidence="2">YJ-S2-02</strain>
    </source>
</reference>
<dbReference type="AlphaFoldDB" id="A0A931HF57"/>
<evidence type="ECO:0000313" key="2">
    <source>
        <dbReference type="EMBL" id="MBH0114995.1"/>
    </source>
</evidence>